<evidence type="ECO:0000313" key="2">
    <source>
        <dbReference type="Proteomes" id="UP000078560"/>
    </source>
</evidence>
<organism evidence="1 2">
    <name type="scientific">Plasmodium ovale curtisi</name>
    <dbReference type="NCBI Taxonomy" id="864141"/>
    <lineage>
        <taxon>Eukaryota</taxon>
        <taxon>Sar</taxon>
        <taxon>Alveolata</taxon>
        <taxon>Apicomplexa</taxon>
        <taxon>Aconoidasida</taxon>
        <taxon>Haemosporida</taxon>
        <taxon>Plasmodiidae</taxon>
        <taxon>Plasmodium</taxon>
        <taxon>Plasmodium (Plasmodium)</taxon>
    </lineage>
</organism>
<proteinExistence type="predicted"/>
<gene>
    <name evidence="1" type="ORF">POVCU2_0082770</name>
</gene>
<sequence length="323" mass="38126">MSRKLVTGKYIFCTNSHYYEALMQYVNGKSAEEQKVDNCDDIILDTEFYQNKSAKDVCQEFKLLYKSFGEHQGKNISESGTLTDYDCNFLNYWLNDKLGKTVNDNTNYVKEFYKKIKERYGTFFSNPNDLEKHLYVIDPDVLKNMKLLYELYDTKQKIVDIMHDSNSTEDKKELCKMYTKKCYDNYMEGMNNCLNGYDDFDKALQVFERGYKYLTDEVPDKSGYCTISEHFRLPEYDFVLDEKQRRIMTTEILSAPLILPFVIPLLYKYTPFGPFIRAKIKMVKDKWINMDKNESELLSLSTDIESNISDNEEFNLGYYSVTS</sequence>
<reference evidence="2" key="1">
    <citation type="submission" date="2016-05" db="EMBL/GenBank/DDBJ databases">
        <authorList>
            <person name="Naeem Raeece"/>
        </authorList>
    </citation>
    <scope>NUCLEOTIDE SEQUENCE [LARGE SCALE GENOMIC DNA]</scope>
</reference>
<dbReference type="Proteomes" id="UP000078560">
    <property type="component" value="Unassembled WGS sequence"/>
</dbReference>
<dbReference type="AlphaFoldDB" id="A0A1A8WL36"/>
<accession>A0A1A8WL36</accession>
<dbReference type="EMBL" id="FLQU01001589">
    <property type="protein sequence ID" value="SBS93652.1"/>
    <property type="molecule type" value="Genomic_DNA"/>
</dbReference>
<dbReference type="Pfam" id="PF05795">
    <property type="entry name" value="Plasmodium_Vir"/>
    <property type="match status" value="1"/>
</dbReference>
<protein>
    <submittedName>
        <fullName evidence="1">PIR Superfamily Protein</fullName>
    </submittedName>
</protein>
<evidence type="ECO:0000313" key="1">
    <source>
        <dbReference type="EMBL" id="SBS93652.1"/>
    </source>
</evidence>
<dbReference type="InterPro" id="IPR008780">
    <property type="entry name" value="Plasmodium_Vir"/>
</dbReference>
<name>A0A1A8WL36_PLAOA</name>